<dbReference type="InterPro" id="IPR024222">
    <property type="entry name" value="Ten1_fungal"/>
</dbReference>
<dbReference type="AlphaFoldDB" id="A0AAE0KK95"/>
<comment type="caution">
    <text evidence="1">The sequence shown here is derived from an EMBL/GenBank/DDBJ whole genome shotgun (WGS) entry which is preliminary data.</text>
</comment>
<organism evidence="1 2">
    <name type="scientific">Podospora didyma</name>
    <dbReference type="NCBI Taxonomy" id="330526"/>
    <lineage>
        <taxon>Eukaryota</taxon>
        <taxon>Fungi</taxon>
        <taxon>Dikarya</taxon>
        <taxon>Ascomycota</taxon>
        <taxon>Pezizomycotina</taxon>
        <taxon>Sordariomycetes</taxon>
        <taxon>Sordariomycetidae</taxon>
        <taxon>Sordariales</taxon>
        <taxon>Podosporaceae</taxon>
        <taxon>Podospora</taxon>
    </lineage>
</organism>
<accession>A0AAE0KK95</accession>
<dbReference type="Proteomes" id="UP001285441">
    <property type="component" value="Unassembled WGS sequence"/>
</dbReference>
<dbReference type="GO" id="GO:1990879">
    <property type="term" value="C:CST complex"/>
    <property type="evidence" value="ECO:0007669"/>
    <property type="project" value="InterPro"/>
</dbReference>
<dbReference type="GO" id="GO:0043047">
    <property type="term" value="F:single-stranded telomeric DNA binding"/>
    <property type="evidence" value="ECO:0007669"/>
    <property type="project" value="InterPro"/>
</dbReference>
<dbReference type="EMBL" id="JAULSW010000006">
    <property type="protein sequence ID" value="KAK3378064.1"/>
    <property type="molecule type" value="Genomic_DNA"/>
</dbReference>
<dbReference type="GO" id="GO:0016233">
    <property type="term" value="P:telomere capping"/>
    <property type="evidence" value="ECO:0007669"/>
    <property type="project" value="InterPro"/>
</dbReference>
<dbReference type="Pfam" id="PF12658">
    <property type="entry name" value="Ten1"/>
    <property type="match status" value="1"/>
</dbReference>
<protein>
    <submittedName>
        <fullName evidence="1">CST complex subunit Ten1</fullName>
    </submittedName>
</protein>
<reference evidence="1" key="2">
    <citation type="submission" date="2023-06" db="EMBL/GenBank/DDBJ databases">
        <authorList>
            <consortium name="Lawrence Berkeley National Laboratory"/>
            <person name="Haridas S."/>
            <person name="Hensen N."/>
            <person name="Bonometti L."/>
            <person name="Westerberg I."/>
            <person name="Brannstrom I.O."/>
            <person name="Guillou S."/>
            <person name="Cros-Aarteil S."/>
            <person name="Calhoun S."/>
            <person name="Kuo A."/>
            <person name="Mondo S."/>
            <person name="Pangilinan J."/>
            <person name="Riley R."/>
            <person name="LaButti K."/>
            <person name="Andreopoulos B."/>
            <person name="Lipzen A."/>
            <person name="Chen C."/>
            <person name="Yanf M."/>
            <person name="Daum C."/>
            <person name="Ng V."/>
            <person name="Clum A."/>
            <person name="Steindorff A."/>
            <person name="Ohm R."/>
            <person name="Martin F."/>
            <person name="Silar P."/>
            <person name="Natvig D."/>
            <person name="Lalanne C."/>
            <person name="Gautier V."/>
            <person name="Ament-velasquez S.L."/>
            <person name="Kruys A."/>
            <person name="Hutchinson M.I."/>
            <person name="Powell A.J."/>
            <person name="Barry K."/>
            <person name="Miller A.N."/>
            <person name="Grigoriev I.V."/>
            <person name="Debuchy R."/>
            <person name="Gladieux P."/>
            <person name="Thoren M.H."/>
            <person name="Johannesson H."/>
        </authorList>
    </citation>
    <scope>NUCLEOTIDE SEQUENCE</scope>
    <source>
        <strain evidence="1">CBS 232.78</strain>
    </source>
</reference>
<name>A0AAE0KK95_9PEZI</name>
<proteinExistence type="predicted"/>
<reference evidence="1" key="1">
    <citation type="journal article" date="2023" name="Mol. Phylogenet. Evol.">
        <title>Genome-scale phylogeny and comparative genomics of the fungal order Sordariales.</title>
        <authorList>
            <person name="Hensen N."/>
            <person name="Bonometti L."/>
            <person name="Westerberg I."/>
            <person name="Brannstrom I.O."/>
            <person name="Guillou S."/>
            <person name="Cros-Aarteil S."/>
            <person name="Calhoun S."/>
            <person name="Haridas S."/>
            <person name="Kuo A."/>
            <person name="Mondo S."/>
            <person name="Pangilinan J."/>
            <person name="Riley R."/>
            <person name="LaButti K."/>
            <person name="Andreopoulos B."/>
            <person name="Lipzen A."/>
            <person name="Chen C."/>
            <person name="Yan M."/>
            <person name="Daum C."/>
            <person name="Ng V."/>
            <person name="Clum A."/>
            <person name="Steindorff A."/>
            <person name="Ohm R.A."/>
            <person name="Martin F."/>
            <person name="Silar P."/>
            <person name="Natvig D.O."/>
            <person name="Lalanne C."/>
            <person name="Gautier V."/>
            <person name="Ament-Velasquez S.L."/>
            <person name="Kruys A."/>
            <person name="Hutchinson M.I."/>
            <person name="Powell A.J."/>
            <person name="Barry K."/>
            <person name="Miller A.N."/>
            <person name="Grigoriev I.V."/>
            <person name="Debuchy R."/>
            <person name="Gladieux P."/>
            <person name="Hiltunen Thoren M."/>
            <person name="Johannesson H."/>
        </authorList>
    </citation>
    <scope>NUCLEOTIDE SEQUENCE</scope>
    <source>
        <strain evidence="1">CBS 232.78</strain>
    </source>
</reference>
<evidence type="ECO:0000313" key="1">
    <source>
        <dbReference type="EMBL" id="KAK3378064.1"/>
    </source>
</evidence>
<gene>
    <name evidence="1" type="ORF">B0H63DRAFT_235118</name>
</gene>
<keyword evidence="2" id="KW-1185">Reference proteome</keyword>
<evidence type="ECO:0000313" key="2">
    <source>
        <dbReference type="Proteomes" id="UP001285441"/>
    </source>
</evidence>
<dbReference type="Gene3D" id="2.40.50.140">
    <property type="entry name" value="Nucleic acid-binding proteins"/>
    <property type="match status" value="1"/>
</dbReference>
<sequence length="157" mass="16732">MSFAGPLPSQLCLLQYLPSREVGEKVRFSGCVTSYSIASAVLTLEHQLPSDDHFVRALVDVKLVLERLGTDQTRIGEWVNVIGYITAINPPPAPAGERTDSGECSKVQIQAILLWSAGPLDMQRYNTSVGTVTALATLDGKHGGRDGSSHGILPSGS</sequence>
<dbReference type="InterPro" id="IPR012340">
    <property type="entry name" value="NA-bd_OB-fold"/>
</dbReference>